<dbReference type="InterPro" id="IPR051703">
    <property type="entry name" value="NF-kappa-B_Signaling_Reg"/>
</dbReference>
<reference evidence="3" key="1">
    <citation type="journal article" date="2020" name="Nature">
        <title>Giant virus diversity and host interactions through global metagenomics.</title>
        <authorList>
            <person name="Schulz F."/>
            <person name="Roux S."/>
            <person name="Paez-Espino D."/>
            <person name="Jungbluth S."/>
            <person name="Walsh D.A."/>
            <person name="Denef V.J."/>
            <person name="McMahon K.D."/>
            <person name="Konstantinidis K.T."/>
            <person name="Eloe-Fadrosh E.A."/>
            <person name="Kyrpides N.C."/>
            <person name="Woyke T."/>
        </authorList>
    </citation>
    <scope>NUCLEOTIDE SEQUENCE</scope>
    <source>
        <strain evidence="3">GVMAG-M-3300023179-71</strain>
    </source>
</reference>
<dbReference type="AlphaFoldDB" id="A0A6C0H538"/>
<accession>A0A6C0H538</accession>
<name>A0A6C0H538_9ZZZZ</name>
<dbReference type="InterPro" id="IPR019080">
    <property type="entry name" value="YqaJ_viral_recombinase"/>
</dbReference>
<sequence length="451" mass="54325">MEFAIYEFINEYATKLHPNIISYPDYIEIIINHTREVLFNYNKNLNNDEKMYWENKIEELVNNYFMLEYRPKRHLENFEENRQIEAKDRINKLIIKSNSNEQKTDEWYEIRHNLLTASNIYKVFGSESVKNQLIYEKCMPVKTNQMNAKSVLWGTKYEAISVMIYERIYKTKIANMGCVIHSKYPFLGASPDGINSDPKSDLFGVLIEIKNVVSREITGIPKMEYWIQMQIQMECCDLDYCHFIETKFLEYSSEEEYMSDEMTEYKGTIIQNHKGEYVYELCSKRDELLMKEILDDIGLLYNQTNLIINKCELLVDKNRALMNKTKDILKNNKFLFNKTKEILEKKMEQSKKNMRIEKEELMDIEEENENRMIIEDNETMVEECRVIDLTKEKTFWKLEKINCVVVERNRLWFEKNIEEIEKIWNIIQTEKKNDYSHRKPQKKIKNNILFD</sequence>
<dbReference type="InterPro" id="IPR011335">
    <property type="entry name" value="Restrct_endonuc-II-like"/>
</dbReference>
<dbReference type="NCBIfam" id="TIGR03033">
    <property type="entry name" value="phage_rel_nuc"/>
    <property type="match status" value="1"/>
</dbReference>
<feature type="coiled-coil region" evidence="1">
    <location>
        <begin position="340"/>
        <end position="371"/>
    </location>
</feature>
<feature type="domain" description="YqaJ viral recombinase" evidence="2">
    <location>
        <begin position="106"/>
        <end position="237"/>
    </location>
</feature>
<dbReference type="PANTHER" id="PTHR46609">
    <property type="entry name" value="EXONUCLEASE, PHAGE-TYPE/RECB, C-TERMINAL DOMAIN-CONTAINING PROTEIN"/>
    <property type="match status" value="1"/>
</dbReference>
<dbReference type="EMBL" id="MN739880">
    <property type="protein sequence ID" value="QHT75664.1"/>
    <property type="molecule type" value="Genomic_DNA"/>
</dbReference>
<keyword evidence="1" id="KW-0175">Coiled coil</keyword>
<organism evidence="3">
    <name type="scientific">viral metagenome</name>
    <dbReference type="NCBI Taxonomy" id="1070528"/>
    <lineage>
        <taxon>unclassified sequences</taxon>
        <taxon>metagenomes</taxon>
        <taxon>organismal metagenomes</taxon>
    </lineage>
</organism>
<dbReference type="CDD" id="cd22343">
    <property type="entry name" value="PDDEXK_lambda_exonuclease-like"/>
    <property type="match status" value="1"/>
</dbReference>
<dbReference type="InterPro" id="IPR011604">
    <property type="entry name" value="PDDEXK-like_dom_sf"/>
</dbReference>
<protein>
    <recommendedName>
        <fullName evidence="2">YqaJ viral recombinase domain-containing protein</fullName>
    </recommendedName>
</protein>
<dbReference type="InterPro" id="IPR017482">
    <property type="entry name" value="Lambda-type_endonuclease"/>
</dbReference>
<proteinExistence type="predicted"/>
<dbReference type="SUPFAM" id="SSF52980">
    <property type="entry name" value="Restriction endonuclease-like"/>
    <property type="match status" value="1"/>
</dbReference>
<dbReference type="PANTHER" id="PTHR46609:SF8">
    <property type="entry name" value="YQAJ VIRAL RECOMBINASE DOMAIN-CONTAINING PROTEIN"/>
    <property type="match status" value="1"/>
</dbReference>
<dbReference type="Gene3D" id="3.90.320.10">
    <property type="match status" value="1"/>
</dbReference>
<dbReference type="Pfam" id="PF09588">
    <property type="entry name" value="YqaJ"/>
    <property type="match status" value="1"/>
</dbReference>
<evidence type="ECO:0000256" key="1">
    <source>
        <dbReference type="SAM" id="Coils"/>
    </source>
</evidence>
<evidence type="ECO:0000313" key="3">
    <source>
        <dbReference type="EMBL" id="QHT75664.1"/>
    </source>
</evidence>
<evidence type="ECO:0000259" key="2">
    <source>
        <dbReference type="Pfam" id="PF09588"/>
    </source>
</evidence>